<name>A0ABP8LPI7_9BACT</name>
<evidence type="ECO:0000313" key="4">
    <source>
        <dbReference type="Proteomes" id="UP001500552"/>
    </source>
</evidence>
<feature type="chain" id="PRO_5047518516" evidence="2">
    <location>
        <begin position="23"/>
        <end position="110"/>
    </location>
</feature>
<keyword evidence="4" id="KW-1185">Reference proteome</keyword>
<sequence>MMKVTLLLFSLATILFYSEAKAQTSQSSTVSTKDEYWGTAKAEPKAAAVDAVSRRAEGLDTRFNAYEDDRRKSFDKKKIARSKRMKEILKKEEKMMKKHRRDKRRLRRSQ</sequence>
<evidence type="ECO:0000313" key="3">
    <source>
        <dbReference type="EMBL" id="GAA4431978.1"/>
    </source>
</evidence>
<dbReference type="EMBL" id="BAABHC010000011">
    <property type="protein sequence ID" value="GAA4431978.1"/>
    <property type="molecule type" value="Genomic_DNA"/>
</dbReference>
<organism evidence="3 4">
    <name type="scientific">Pontibacter saemangeumensis</name>
    <dbReference type="NCBI Taxonomy" id="1084525"/>
    <lineage>
        <taxon>Bacteria</taxon>
        <taxon>Pseudomonadati</taxon>
        <taxon>Bacteroidota</taxon>
        <taxon>Cytophagia</taxon>
        <taxon>Cytophagales</taxon>
        <taxon>Hymenobacteraceae</taxon>
        <taxon>Pontibacter</taxon>
    </lineage>
</organism>
<dbReference type="RefSeq" id="WP_345158750.1">
    <property type="nucleotide sequence ID" value="NZ_BAABHC010000011.1"/>
</dbReference>
<comment type="caution">
    <text evidence="3">The sequence shown here is derived from an EMBL/GenBank/DDBJ whole genome shotgun (WGS) entry which is preliminary data.</text>
</comment>
<feature type="coiled-coil region" evidence="1">
    <location>
        <begin position="82"/>
        <end position="109"/>
    </location>
</feature>
<keyword evidence="2" id="KW-0732">Signal</keyword>
<keyword evidence="1" id="KW-0175">Coiled coil</keyword>
<dbReference type="Proteomes" id="UP001500552">
    <property type="component" value="Unassembled WGS sequence"/>
</dbReference>
<protein>
    <submittedName>
        <fullName evidence="3">Uncharacterized protein</fullName>
    </submittedName>
</protein>
<accession>A0ABP8LPI7</accession>
<evidence type="ECO:0000256" key="1">
    <source>
        <dbReference type="SAM" id="Coils"/>
    </source>
</evidence>
<proteinExistence type="predicted"/>
<feature type="signal peptide" evidence="2">
    <location>
        <begin position="1"/>
        <end position="22"/>
    </location>
</feature>
<reference evidence="4" key="1">
    <citation type="journal article" date="2019" name="Int. J. Syst. Evol. Microbiol.">
        <title>The Global Catalogue of Microorganisms (GCM) 10K type strain sequencing project: providing services to taxonomists for standard genome sequencing and annotation.</title>
        <authorList>
            <consortium name="The Broad Institute Genomics Platform"/>
            <consortium name="The Broad Institute Genome Sequencing Center for Infectious Disease"/>
            <person name="Wu L."/>
            <person name="Ma J."/>
        </authorList>
    </citation>
    <scope>NUCLEOTIDE SEQUENCE [LARGE SCALE GENOMIC DNA]</scope>
    <source>
        <strain evidence="4">JCM 17926</strain>
    </source>
</reference>
<gene>
    <name evidence="3" type="ORF">GCM10023188_20030</name>
</gene>
<evidence type="ECO:0000256" key="2">
    <source>
        <dbReference type="SAM" id="SignalP"/>
    </source>
</evidence>